<proteinExistence type="predicted"/>
<dbReference type="SMART" id="SM00857">
    <property type="entry name" value="Resolvase"/>
    <property type="match status" value="1"/>
</dbReference>
<reference evidence="5" key="1">
    <citation type="submission" date="2020-10" db="EMBL/GenBank/DDBJ databases">
        <authorList>
            <person name="Gilroy R."/>
        </authorList>
    </citation>
    <scope>NUCLEOTIDE SEQUENCE</scope>
    <source>
        <strain evidence="5">4509</strain>
    </source>
</reference>
<organism evidence="5 6">
    <name type="scientific">Candidatus Egerieicola faecale</name>
    <dbReference type="NCBI Taxonomy" id="2840774"/>
    <lineage>
        <taxon>Bacteria</taxon>
        <taxon>Bacillati</taxon>
        <taxon>Bacillota</taxon>
        <taxon>Clostridia</taxon>
        <taxon>Eubacteriales</taxon>
        <taxon>Oscillospiraceae</taxon>
        <taxon>Oscillospiraceae incertae sedis</taxon>
        <taxon>Candidatus Egerieicola</taxon>
    </lineage>
</organism>
<dbReference type="InterPro" id="IPR036162">
    <property type="entry name" value="Resolvase-like_N_sf"/>
</dbReference>
<comment type="caution">
    <text evidence="5">The sequence shown here is derived from an EMBL/GenBank/DDBJ whole genome shotgun (WGS) entry which is preliminary data.</text>
</comment>
<dbReference type="InterPro" id="IPR006119">
    <property type="entry name" value="Resolv_N"/>
</dbReference>
<dbReference type="InterPro" id="IPR025827">
    <property type="entry name" value="Zn_ribbon_recom_dom"/>
</dbReference>
<dbReference type="PANTHER" id="PTHR30461:SF2">
    <property type="entry name" value="SERINE RECOMBINASE PINE-RELATED"/>
    <property type="match status" value="1"/>
</dbReference>
<dbReference type="PANTHER" id="PTHR30461">
    <property type="entry name" value="DNA-INVERTASE FROM LAMBDOID PROPHAGE"/>
    <property type="match status" value="1"/>
</dbReference>
<dbReference type="Proteomes" id="UP000824082">
    <property type="component" value="Unassembled WGS sequence"/>
</dbReference>
<feature type="domain" description="Resolvase/invertase-type recombinase catalytic" evidence="3">
    <location>
        <begin position="38"/>
        <end position="186"/>
    </location>
</feature>
<dbReference type="InterPro" id="IPR011109">
    <property type="entry name" value="DNA_bind_recombinase_dom"/>
</dbReference>
<dbReference type="AlphaFoldDB" id="A0A9D1IQU8"/>
<dbReference type="EMBL" id="DVMX01000048">
    <property type="protein sequence ID" value="HIU41430.1"/>
    <property type="molecule type" value="Genomic_DNA"/>
</dbReference>
<sequence length="605" mass="69756">MKQQPIFSTTAEGALFSSLLGHPFPAYSQQMPENGSLRVAAYIRVSTDSRRQEDSYQRQEEHFTRLFSQHPEWEPVGIYSDYGMSATSQQKRVGFRRLLRHCREGKVQRILCKSISRFARNTRDFMEALSALREGGATIYFETEHLDTAYYTNEFVLTTLAALAQEESRSLSENIRWGIQKQYQIGETKNLPIYGYRYAEKRDSPGHLAQVEIVEAQAKVVRWVFEQAALGRSFQSIAASLNQADIAPPDTIWSRKHKRLREGAPPKLGERRDEVEIGWTGEQISRMLQTERYAGDLLLQKKYKVNFYTETLKVNRGELPKYLVESHHPAIVSRELFGQVQQRFQHSRNSGVRRRYPFSQRLVCASCGRYYTIRSHGRTSVWYCPTAALSYGVNACSGETLPEAMLSRMFFQGVLLRFLFSAQTKIPQLEKAMVSPWESIRQVTPRLSAALAHLRQTDQVETQRALLKRQIQAAACAVSCWKKAACAGGSKLESLLNHQKHLETVLRQREAYWEQLEQGYADRQELNSFLQLPLQENIQLEEWCTHLVQPLALSIHIFSGFRFWIHWFDDTFTRLTVTKEGEVLSCDHRCPEIMDGSMEEGAWKV</sequence>
<protein>
    <submittedName>
        <fullName evidence="5">Recombinase family protein</fullName>
    </submittedName>
</protein>
<evidence type="ECO:0000313" key="6">
    <source>
        <dbReference type="Proteomes" id="UP000824082"/>
    </source>
</evidence>
<dbReference type="PROSITE" id="PS51737">
    <property type="entry name" value="RECOMBINASE_DNA_BIND"/>
    <property type="match status" value="1"/>
</dbReference>
<dbReference type="GO" id="GO:0000150">
    <property type="term" value="F:DNA strand exchange activity"/>
    <property type="evidence" value="ECO:0007669"/>
    <property type="project" value="InterPro"/>
</dbReference>
<dbReference type="InterPro" id="IPR050639">
    <property type="entry name" value="SSR_resolvase"/>
</dbReference>
<evidence type="ECO:0000259" key="3">
    <source>
        <dbReference type="PROSITE" id="PS51736"/>
    </source>
</evidence>
<dbReference type="Pfam" id="PF07508">
    <property type="entry name" value="Recombinase"/>
    <property type="match status" value="1"/>
</dbReference>
<dbReference type="Pfam" id="PF13408">
    <property type="entry name" value="Zn_ribbon_recom"/>
    <property type="match status" value="1"/>
</dbReference>
<dbReference type="Gene3D" id="3.40.50.1390">
    <property type="entry name" value="Resolvase, N-terminal catalytic domain"/>
    <property type="match status" value="1"/>
</dbReference>
<reference evidence="5" key="2">
    <citation type="journal article" date="2021" name="PeerJ">
        <title>Extensive microbial diversity within the chicken gut microbiome revealed by metagenomics and culture.</title>
        <authorList>
            <person name="Gilroy R."/>
            <person name="Ravi A."/>
            <person name="Getino M."/>
            <person name="Pursley I."/>
            <person name="Horton D.L."/>
            <person name="Alikhan N.F."/>
            <person name="Baker D."/>
            <person name="Gharbi K."/>
            <person name="Hall N."/>
            <person name="Watson M."/>
            <person name="Adriaenssens E.M."/>
            <person name="Foster-Nyarko E."/>
            <person name="Jarju S."/>
            <person name="Secka A."/>
            <person name="Antonio M."/>
            <person name="Oren A."/>
            <person name="Chaudhuri R.R."/>
            <person name="La Ragione R."/>
            <person name="Hildebrand F."/>
            <person name="Pallen M.J."/>
        </authorList>
    </citation>
    <scope>NUCLEOTIDE SEQUENCE</scope>
    <source>
        <strain evidence="5">4509</strain>
    </source>
</reference>
<dbReference type="Pfam" id="PF00239">
    <property type="entry name" value="Resolvase"/>
    <property type="match status" value="1"/>
</dbReference>
<gene>
    <name evidence="5" type="ORF">IAD19_02635</name>
</gene>
<dbReference type="SUPFAM" id="SSF53041">
    <property type="entry name" value="Resolvase-like"/>
    <property type="match status" value="1"/>
</dbReference>
<evidence type="ECO:0000256" key="1">
    <source>
        <dbReference type="ARBA" id="ARBA00023125"/>
    </source>
</evidence>
<dbReference type="InterPro" id="IPR038109">
    <property type="entry name" value="DNA_bind_recomb_sf"/>
</dbReference>
<dbReference type="CDD" id="cd00338">
    <property type="entry name" value="Ser_Recombinase"/>
    <property type="match status" value="1"/>
</dbReference>
<evidence type="ECO:0000256" key="2">
    <source>
        <dbReference type="ARBA" id="ARBA00023172"/>
    </source>
</evidence>
<keyword evidence="2" id="KW-0233">DNA recombination</keyword>
<accession>A0A9D1IQU8</accession>
<name>A0A9D1IQU8_9FIRM</name>
<dbReference type="PROSITE" id="PS51736">
    <property type="entry name" value="RECOMBINASES_3"/>
    <property type="match status" value="1"/>
</dbReference>
<evidence type="ECO:0000259" key="4">
    <source>
        <dbReference type="PROSITE" id="PS51737"/>
    </source>
</evidence>
<keyword evidence="1" id="KW-0238">DNA-binding</keyword>
<dbReference type="Gene3D" id="3.90.1750.20">
    <property type="entry name" value="Putative Large Serine Recombinase, Chain B, Domain 2"/>
    <property type="match status" value="1"/>
</dbReference>
<dbReference type="GO" id="GO:0003677">
    <property type="term" value="F:DNA binding"/>
    <property type="evidence" value="ECO:0007669"/>
    <property type="project" value="UniProtKB-KW"/>
</dbReference>
<evidence type="ECO:0000313" key="5">
    <source>
        <dbReference type="EMBL" id="HIU41430.1"/>
    </source>
</evidence>
<feature type="domain" description="Recombinase" evidence="4">
    <location>
        <begin position="193"/>
        <end position="350"/>
    </location>
</feature>